<dbReference type="PANTHER" id="PTHR40394:SF2">
    <property type="entry name" value="QUINOL:CYTOCHROME C OXIDOREDUCTASE MEMBRANE PROTEIN"/>
    <property type="match status" value="1"/>
</dbReference>
<protein>
    <submittedName>
        <fullName evidence="2">DUF3341 domain-containing protein</fullName>
    </submittedName>
</protein>
<dbReference type="RefSeq" id="WP_224311842.1">
    <property type="nucleotide sequence ID" value="NZ_JAIRBM010000003.1"/>
</dbReference>
<comment type="caution">
    <text evidence="2">The sequence shown here is derived from an EMBL/GenBank/DDBJ whole genome shotgun (WGS) entry which is preliminary data.</text>
</comment>
<sequence length="194" mass="21648">MRKKKGGVMREPAPHEPIFGILAEFSHPDALRDAVRKTYAGGYTHIDTYTPFPIEGLAEALHFQDSRVPLLCLAGGITGALTGYGMQVYTNLDFPIDIGGRPLISWQAFMLITFELTVLFAVLFAIAGMLLFNRLPRLNYPVFDIESFHLASSDKFFLIVFSNDPRFDPEETSSFLSDLDPVRVDQVGKAEEAE</sequence>
<dbReference type="PANTHER" id="PTHR40394">
    <property type="entry name" value="LIPOPROTEIN-RELATED"/>
    <property type="match status" value="1"/>
</dbReference>
<accession>A0ABS7VKP4</accession>
<feature type="transmembrane region" description="Helical" evidence="1">
    <location>
        <begin position="68"/>
        <end position="86"/>
    </location>
</feature>
<dbReference type="EMBL" id="JAIRBM010000003">
    <property type="protein sequence ID" value="MBZ6075700.1"/>
    <property type="molecule type" value="Genomic_DNA"/>
</dbReference>
<evidence type="ECO:0000313" key="3">
    <source>
        <dbReference type="Proteomes" id="UP000704176"/>
    </source>
</evidence>
<evidence type="ECO:0000313" key="2">
    <source>
        <dbReference type="EMBL" id="MBZ6075700.1"/>
    </source>
</evidence>
<gene>
    <name evidence="2" type="ORF">K9B37_05285</name>
</gene>
<name>A0ABS7VKP4_9HYPH</name>
<reference evidence="2 3" key="1">
    <citation type="submission" date="2021-09" db="EMBL/GenBank/DDBJ databases">
        <title>The complete genome sequence of a new microorganism.</title>
        <authorList>
            <person name="Zi Z."/>
        </authorList>
    </citation>
    <scope>NUCLEOTIDE SEQUENCE [LARGE SCALE GENOMIC DNA]</scope>
    <source>
        <strain evidence="2 3">WGZ8</strain>
    </source>
</reference>
<organism evidence="2 3">
    <name type="scientific">Microvirga puerhi</name>
    <dbReference type="NCBI Taxonomy" id="2876078"/>
    <lineage>
        <taxon>Bacteria</taxon>
        <taxon>Pseudomonadati</taxon>
        <taxon>Pseudomonadota</taxon>
        <taxon>Alphaproteobacteria</taxon>
        <taxon>Hyphomicrobiales</taxon>
        <taxon>Methylobacteriaceae</taxon>
        <taxon>Microvirga</taxon>
    </lineage>
</organism>
<dbReference type="Pfam" id="PF11821">
    <property type="entry name" value="ActD"/>
    <property type="match status" value="1"/>
</dbReference>
<feature type="transmembrane region" description="Helical" evidence="1">
    <location>
        <begin position="106"/>
        <end position="132"/>
    </location>
</feature>
<keyword evidence="1" id="KW-0472">Membrane</keyword>
<dbReference type="Proteomes" id="UP000704176">
    <property type="component" value="Unassembled WGS sequence"/>
</dbReference>
<keyword evidence="1" id="KW-1133">Transmembrane helix</keyword>
<dbReference type="InterPro" id="IPR021776">
    <property type="entry name" value="ActD"/>
</dbReference>
<keyword evidence="3" id="KW-1185">Reference proteome</keyword>
<evidence type="ECO:0000256" key="1">
    <source>
        <dbReference type="SAM" id="Phobius"/>
    </source>
</evidence>
<proteinExistence type="predicted"/>
<keyword evidence="1" id="KW-0812">Transmembrane</keyword>